<gene>
    <name evidence="1" type="ORF">SD77_0674</name>
</gene>
<comment type="caution">
    <text evidence="1">The sequence shown here is derived from an EMBL/GenBank/DDBJ whole genome shotgun (WGS) entry which is preliminary data.</text>
</comment>
<keyword evidence="2" id="KW-1185">Reference proteome</keyword>
<dbReference type="EMBL" id="JXLP01000010">
    <property type="protein sequence ID" value="KIL78073.1"/>
    <property type="molecule type" value="Genomic_DNA"/>
</dbReference>
<dbReference type="Proteomes" id="UP000031982">
    <property type="component" value="Unassembled WGS sequence"/>
</dbReference>
<sequence>MTKSPEYMRIQDFSLPAKENQDNLIPNPAPLIRPFMTAPVSTLGVNWILKEG</sequence>
<evidence type="ECO:0000313" key="1">
    <source>
        <dbReference type="EMBL" id="KIL78073.1"/>
    </source>
</evidence>
<proteinExistence type="predicted"/>
<protein>
    <submittedName>
        <fullName evidence="1">Uncharacterized protein</fullName>
    </submittedName>
</protein>
<evidence type="ECO:0000313" key="2">
    <source>
        <dbReference type="Proteomes" id="UP000031982"/>
    </source>
</evidence>
<accession>A0ABR5ATJ2</accession>
<dbReference type="RefSeq" id="WP_156136653.1">
    <property type="nucleotide sequence ID" value="NZ_JARTHD010000024.1"/>
</dbReference>
<organism evidence="1 2">
    <name type="scientific">Bacillus badius</name>
    <dbReference type="NCBI Taxonomy" id="1455"/>
    <lineage>
        <taxon>Bacteria</taxon>
        <taxon>Bacillati</taxon>
        <taxon>Bacillota</taxon>
        <taxon>Bacilli</taxon>
        <taxon>Bacillales</taxon>
        <taxon>Bacillaceae</taxon>
        <taxon>Pseudobacillus</taxon>
    </lineage>
</organism>
<name>A0ABR5ATJ2_BACBA</name>
<reference evidence="1 2" key="1">
    <citation type="submission" date="2015-01" db="EMBL/GenBank/DDBJ databases">
        <title>Genome Assembly of Bacillus badius MTCC 1458.</title>
        <authorList>
            <person name="Verma A."/>
            <person name="Khatri I."/>
            <person name="Mual P."/>
            <person name="Subramanian S."/>
            <person name="Krishnamurthi S."/>
        </authorList>
    </citation>
    <scope>NUCLEOTIDE SEQUENCE [LARGE SCALE GENOMIC DNA]</scope>
    <source>
        <strain evidence="1 2">MTCC 1458</strain>
    </source>
</reference>